<dbReference type="EMBL" id="ML977313">
    <property type="protein sequence ID" value="KAF2120658.1"/>
    <property type="molecule type" value="Genomic_DNA"/>
</dbReference>
<dbReference type="PANTHER" id="PTHR13026:SF0">
    <property type="entry name" value="RIBOSOMAL RNA PROCESSING 1B"/>
    <property type="match status" value="1"/>
</dbReference>
<name>A0A6A5ZQX6_9PLEO</name>
<evidence type="ECO:0000256" key="4">
    <source>
        <dbReference type="ARBA" id="ARBA00023242"/>
    </source>
</evidence>
<comment type="similarity">
    <text evidence="2">Belongs to the RRP1 family.</text>
</comment>
<accession>A0A6A5ZQX6</accession>
<protein>
    <submittedName>
        <fullName evidence="6">Nucleolar protein NOP52 variant</fullName>
    </submittedName>
</protein>
<evidence type="ECO:0000256" key="2">
    <source>
        <dbReference type="ARBA" id="ARBA00006374"/>
    </source>
</evidence>
<dbReference type="AlphaFoldDB" id="A0A6A5ZQX6"/>
<keyword evidence="4" id="KW-0539">Nucleus</keyword>
<dbReference type="PANTHER" id="PTHR13026">
    <property type="entry name" value="NNP-1 PROTEIN NOVEL NUCLEAR PROTEIN 1 NOP52"/>
    <property type="match status" value="1"/>
</dbReference>
<dbReference type="OrthoDB" id="2019504at2759"/>
<reference evidence="6" key="1">
    <citation type="journal article" date="2020" name="Stud. Mycol.">
        <title>101 Dothideomycetes genomes: a test case for predicting lifestyles and emergence of pathogens.</title>
        <authorList>
            <person name="Haridas S."/>
            <person name="Albert R."/>
            <person name="Binder M."/>
            <person name="Bloem J."/>
            <person name="Labutti K."/>
            <person name="Salamov A."/>
            <person name="Andreopoulos B."/>
            <person name="Baker S."/>
            <person name="Barry K."/>
            <person name="Bills G."/>
            <person name="Bluhm B."/>
            <person name="Cannon C."/>
            <person name="Castanera R."/>
            <person name="Culley D."/>
            <person name="Daum C."/>
            <person name="Ezra D."/>
            <person name="Gonzalez J."/>
            <person name="Henrissat B."/>
            <person name="Kuo A."/>
            <person name="Liang C."/>
            <person name="Lipzen A."/>
            <person name="Lutzoni F."/>
            <person name="Magnuson J."/>
            <person name="Mondo S."/>
            <person name="Nolan M."/>
            <person name="Ohm R."/>
            <person name="Pangilinan J."/>
            <person name="Park H.-J."/>
            <person name="Ramirez L."/>
            <person name="Alfaro M."/>
            <person name="Sun H."/>
            <person name="Tritt A."/>
            <person name="Yoshinaga Y."/>
            <person name="Zwiers L.-H."/>
            <person name="Turgeon B."/>
            <person name="Goodwin S."/>
            <person name="Spatafora J."/>
            <person name="Crous P."/>
            <person name="Grigoriev I."/>
        </authorList>
    </citation>
    <scope>NUCLEOTIDE SEQUENCE</scope>
    <source>
        <strain evidence="6">CBS 627.86</strain>
    </source>
</reference>
<sequence>MANDAQNSPFIKHLASSDKSTRDQALDSLRAYLNGRSQIDEIDLLKLWKGLYYCLWMQDKPALQQRLARDLAGLVGVLKPDVVLPFLESFWKTIARVWGGIDALRMDKYLYLIRQYLNASFKYLARNSWSNTDAVSAYMTMLSHVPLHPTDSKIPNGLRYHVLDIYADELEKVCGDKMDDVPVEVILEPVERLTKHGKDKSVRKTAKQVLDDDRVRRWRGEEVEEELAESGENDEWGGIEG</sequence>
<feature type="region of interest" description="Disordered" evidence="5">
    <location>
        <begin position="221"/>
        <end position="241"/>
    </location>
</feature>
<dbReference type="GO" id="GO:0006364">
    <property type="term" value="P:rRNA processing"/>
    <property type="evidence" value="ECO:0007669"/>
    <property type="project" value="UniProtKB-KW"/>
</dbReference>
<evidence type="ECO:0000256" key="3">
    <source>
        <dbReference type="ARBA" id="ARBA00022552"/>
    </source>
</evidence>
<dbReference type="Proteomes" id="UP000799770">
    <property type="component" value="Unassembled WGS sequence"/>
</dbReference>
<evidence type="ECO:0000313" key="7">
    <source>
        <dbReference type="Proteomes" id="UP000799770"/>
    </source>
</evidence>
<evidence type="ECO:0000256" key="5">
    <source>
        <dbReference type="SAM" id="MobiDB-lite"/>
    </source>
</evidence>
<dbReference type="GO" id="GO:0030688">
    <property type="term" value="C:preribosome, small subunit precursor"/>
    <property type="evidence" value="ECO:0007669"/>
    <property type="project" value="InterPro"/>
</dbReference>
<gene>
    <name evidence="6" type="ORF">BDV96DRAFT_609811</name>
</gene>
<organism evidence="6 7">
    <name type="scientific">Lophiotrema nucula</name>
    <dbReference type="NCBI Taxonomy" id="690887"/>
    <lineage>
        <taxon>Eukaryota</taxon>
        <taxon>Fungi</taxon>
        <taxon>Dikarya</taxon>
        <taxon>Ascomycota</taxon>
        <taxon>Pezizomycotina</taxon>
        <taxon>Dothideomycetes</taxon>
        <taxon>Pleosporomycetidae</taxon>
        <taxon>Pleosporales</taxon>
        <taxon>Lophiotremataceae</taxon>
        <taxon>Lophiotrema</taxon>
    </lineage>
</organism>
<evidence type="ECO:0000313" key="6">
    <source>
        <dbReference type="EMBL" id="KAF2120658.1"/>
    </source>
</evidence>
<dbReference type="Pfam" id="PF05997">
    <property type="entry name" value="Nop52"/>
    <property type="match status" value="1"/>
</dbReference>
<keyword evidence="3" id="KW-0698">rRNA processing</keyword>
<comment type="subcellular location">
    <subcellularLocation>
        <location evidence="1">Nucleus</location>
    </subcellularLocation>
</comment>
<dbReference type="GO" id="GO:0005634">
    <property type="term" value="C:nucleus"/>
    <property type="evidence" value="ECO:0007669"/>
    <property type="project" value="UniProtKB-SubCell"/>
</dbReference>
<evidence type="ECO:0000256" key="1">
    <source>
        <dbReference type="ARBA" id="ARBA00004123"/>
    </source>
</evidence>
<keyword evidence="7" id="KW-1185">Reference proteome</keyword>
<proteinExistence type="inferred from homology"/>
<dbReference type="InterPro" id="IPR010301">
    <property type="entry name" value="RRP1"/>
</dbReference>
<feature type="compositionally biased region" description="Acidic residues" evidence="5">
    <location>
        <begin position="222"/>
        <end position="241"/>
    </location>
</feature>